<comment type="catalytic activity">
    <reaction evidence="10">
        <text>UDP-2-N,3-O-bis[(3R)-3-hydroxytetradecanoyl]-alpha-D-glucosamine + H2O = 2-N,3-O-bis[(3R)-3-hydroxytetradecanoyl]-alpha-D-glucosaminyl 1-phosphate + UMP + 2 H(+)</text>
        <dbReference type="Rhea" id="RHEA:25213"/>
        <dbReference type="ChEBI" id="CHEBI:15377"/>
        <dbReference type="ChEBI" id="CHEBI:15378"/>
        <dbReference type="ChEBI" id="CHEBI:57865"/>
        <dbReference type="ChEBI" id="CHEBI:57957"/>
        <dbReference type="ChEBI" id="CHEBI:78847"/>
        <dbReference type="EC" id="3.6.1.54"/>
    </reaction>
</comment>
<dbReference type="InterPro" id="IPR043461">
    <property type="entry name" value="LpxH-like"/>
</dbReference>
<proteinExistence type="inferred from homology"/>
<evidence type="ECO:0000256" key="4">
    <source>
        <dbReference type="ARBA" id="ARBA00022556"/>
    </source>
</evidence>
<dbReference type="EC" id="3.6.1.54" evidence="10"/>
<dbReference type="PANTHER" id="PTHR34990:SF1">
    <property type="entry name" value="UDP-2,3-DIACYLGLUCOSAMINE HYDROLASE"/>
    <property type="match status" value="1"/>
</dbReference>
<organism evidence="12 13">
    <name type="scientific">Neiella marina</name>
    <dbReference type="NCBI Taxonomy" id="508461"/>
    <lineage>
        <taxon>Bacteria</taxon>
        <taxon>Pseudomonadati</taxon>
        <taxon>Pseudomonadota</taxon>
        <taxon>Gammaproteobacteria</taxon>
        <taxon>Alteromonadales</taxon>
        <taxon>Echinimonadaceae</taxon>
        <taxon>Neiella</taxon>
    </lineage>
</organism>
<dbReference type="CDD" id="cd07398">
    <property type="entry name" value="MPP_YbbF-LpxH"/>
    <property type="match status" value="1"/>
</dbReference>
<dbReference type="UniPathway" id="UPA00359">
    <property type="reaction ID" value="UER00480"/>
</dbReference>
<evidence type="ECO:0000313" key="12">
    <source>
        <dbReference type="EMBL" id="GGA75755.1"/>
    </source>
</evidence>
<feature type="binding site" evidence="10">
    <location>
        <position position="199"/>
    </location>
    <ligand>
        <name>Mn(2+)</name>
        <dbReference type="ChEBI" id="CHEBI:29035"/>
        <label>1</label>
    </ligand>
</feature>
<dbReference type="GO" id="GO:0008758">
    <property type="term" value="F:UDP-2,3-diacylglucosamine hydrolase activity"/>
    <property type="evidence" value="ECO:0007669"/>
    <property type="project" value="UniProtKB-UniRule"/>
</dbReference>
<comment type="function">
    <text evidence="10">Hydrolyzes the pyrophosphate bond of UDP-2,3-diacylglucosamine to yield 2,3-diacylglucosamine 1-phosphate (lipid X) and UMP by catalyzing the attack of water at the alpha-P atom. Involved in the biosynthesis of lipid A, a phosphorylated glycolipid that anchors the lipopolysaccharide to the outer membrane of the cell.</text>
</comment>
<keyword evidence="8 10" id="KW-0472">Membrane</keyword>
<feature type="domain" description="Calcineurin-like phosphoesterase" evidence="11">
    <location>
        <begin position="8"/>
        <end position="200"/>
    </location>
</feature>
<feature type="binding site" evidence="10">
    <location>
        <begin position="81"/>
        <end position="82"/>
    </location>
    <ligand>
        <name>substrate</name>
    </ligand>
</feature>
<feature type="binding site" evidence="10">
    <location>
        <position position="124"/>
    </location>
    <ligand>
        <name>substrate</name>
    </ligand>
</feature>
<dbReference type="NCBIfam" id="TIGR01854">
    <property type="entry name" value="lipid_A_lpxH"/>
    <property type="match status" value="1"/>
</dbReference>
<comment type="cofactor">
    <cofactor evidence="10">
        <name>Mn(2+)</name>
        <dbReference type="ChEBI" id="CHEBI:29035"/>
    </cofactor>
    <text evidence="10">Binds 2 Mn(2+) ions per subunit in a binuclear metal center.</text>
</comment>
<evidence type="ECO:0000313" key="13">
    <source>
        <dbReference type="Proteomes" id="UP000619743"/>
    </source>
</evidence>
<evidence type="ECO:0000256" key="5">
    <source>
        <dbReference type="ARBA" id="ARBA00022723"/>
    </source>
</evidence>
<evidence type="ECO:0000256" key="3">
    <source>
        <dbReference type="ARBA" id="ARBA00022519"/>
    </source>
</evidence>
<feature type="binding site" evidence="10">
    <location>
        <position position="166"/>
    </location>
    <ligand>
        <name>substrate</name>
    </ligand>
</feature>
<comment type="subcellular location">
    <subcellularLocation>
        <location evidence="10">Cell inner membrane</location>
        <topology evidence="10">Peripheral membrane protein</topology>
        <orientation evidence="10">Cytoplasmic side</orientation>
    </subcellularLocation>
</comment>
<dbReference type="GO" id="GO:0009245">
    <property type="term" value="P:lipid A biosynthetic process"/>
    <property type="evidence" value="ECO:0007669"/>
    <property type="project" value="UniProtKB-UniRule"/>
</dbReference>
<feature type="binding site" evidence="10">
    <location>
        <position position="162"/>
    </location>
    <ligand>
        <name>substrate</name>
    </ligand>
</feature>
<feature type="binding site" evidence="10">
    <location>
        <position position="197"/>
    </location>
    <ligand>
        <name>substrate</name>
    </ligand>
</feature>
<reference evidence="13" key="1">
    <citation type="journal article" date="2019" name="Int. J. Syst. Evol. Microbiol.">
        <title>The Global Catalogue of Microorganisms (GCM) 10K type strain sequencing project: providing services to taxonomists for standard genome sequencing and annotation.</title>
        <authorList>
            <consortium name="The Broad Institute Genomics Platform"/>
            <consortium name="The Broad Institute Genome Sequencing Center for Infectious Disease"/>
            <person name="Wu L."/>
            <person name="Ma J."/>
        </authorList>
    </citation>
    <scope>NUCLEOTIDE SEQUENCE [LARGE SCALE GENOMIC DNA]</scope>
    <source>
        <strain evidence="13">CGMCC 1.10130</strain>
    </source>
</reference>
<evidence type="ECO:0000256" key="6">
    <source>
        <dbReference type="ARBA" id="ARBA00022801"/>
    </source>
</evidence>
<keyword evidence="7 10" id="KW-0443">Lipid metabolism</keyword>
<comment type="similarity">
    <text evidence="10">Belongs to the LpxH family.</text>
</comment>
<name>A0A8J2XPC5_9GAMM</name>
<gene>
    <name evidence="10 12" type="primary">lpxH</name>
    <name evidence="12" type="ORF">GCM10011369_17000</name>
</gene>
<dbReference type="GO" id="GO:0019897">
    <property type="term" value="C:extrinsic component of plasma membrane"/>
    <property type="evidence" value="ECO:0007669"/>
    <property type="project" value="UniProtKB-UniRule"/>
</dbReference>
<keyword evidence="6 10" id="KW-0378">Hydrolase</keyword>
<keyword evidence="13" id="KW-1185">Reference proteome</keyword>
<dbReference type="SUPFAM" id="SSF56300">
    <property type="entry name" value="Metallo-dependent phosphatases"/>
    <property type="match status" value="1"/>
</dbReference>
<evidence type="ECO:0000256" key="7">
    <source>
        <dbReference type="ARBA" id="ARBA00023098"/>
    </source>
</evidence>
<keyword evidence="9 10" id="KW-0464">Manganese</keyword>
<dbReference type="GO" id="GO:0030145">
    <property type="term" value="F:manganese ion binding"/>
    <property type="evidence" value="ECO:0007669"/>
    <property type="project" value="UniProtKB-UniRule"/>
</dbReference>
<dbReference type="EMBL" id="BMDX01000007">
    <property type="protein sequence ID" value="GGA75755.1"/>
    <property type="molecule type" value="Genomic_DNA"/>
</dbReference>
<feature type="binding site" evidence="10">
    <location>
        <position position="81"/>
    </location>
    <ligand>
        <name>Mn(2+)</name>
        <dbReference type="ChEBI" id="CHEBI:29035"/>
        <label>2</label>
    </ligand>
</feature>
<dbReference type="HAMAP" id="MF_00575">
    <property type="entry name" value="LpxH"/>
    <property type="match status" value="1"/>
</dbReference>
<keyword evidence="4 10" id="KW-0441">Lipid A biosynthesis</keyword>
<feature type="binding site" evidence="10">
    <location>
        <position position="116"/>
    </location>
    <ligand>
        <name>Mn(2+)</name>
        <dbReference type="ChEBI" id="CHEBI:29035"/>
        <label>2</label>
    </ligand>
</feature>
<dbReference type="AlphaFoldDB" id="A0A8J2XPC5"/>
<feature type="binding site" evidence="10">
    <location>
        <position position="12"/>
    </location>
    <ligand>
        <name>Mn(2+)</name>
        <dbReference type="ChEBI" id="CHEBI:29035"/>
        <label>1</label>
    </ligand>
</feature>
<feature type="binding site" evidence="10">
    <location>
        <position position="43"/>
    </location>
    <ligand>
        <name>Mn(2+)</name>
        <dbReference type="ChEBI" id="CHEBI:29035"/>
        <label>2</label>
    </ligand>
</feature>
<dbReference type="GO" id="GO:0005737">
    <property type="term" value="C:cytoplasm"/>
    <property type="evidence" value="ECO:0007669"/>
    <property type="project" value="InterPro"/>
</dbReference>
<comment type="pathway">
    <text evidence="10">Glycolipid biosynthesis; lipid IV(A) biosynthesis; lipid IV(A) from (3R)-3-hydroxytetradecanoyl-[acyl-carrier-protein] and UDP-N-acetyl-alpha-D-glucosamine: step 4/6.</text>
</comment>
<keyword evidence="3 10" id="KW-0997">Cell inner membrane</keyword>
<dbReference type="InterPro" id="IPR010138">
    <property type="entry name" value="UDP-diacylglucosamine_Hdrlase"/>
</dbReference>
<protein>
    <recommendedName>
        <fullName evidence="10">UDP-2,3-diacylglucosamine hydrolase</fullName>
        <ecNumber evidence="10">3.6.1.54</ecNumber>
    </recommendedName>
    <alternativeName>
        <fullName evidence="10">UDP-2,3-diacylglucosamine diphosphatase</fullName>
    </alternativeName>
</protein>
<evidence type="ECO:0000256" key="1">
    <source>
        <dbReference type="ARBA" id="ARBA00022475"/>
    </source>
</evidence>
<accession>A0A8J2XPC5</accession>
<evidence type="ECO:0000259" key="11">
    <source>
        <dbReference type="Pfam" id="PF00149"/>
    </source>
</evidence>
<evidence type="ECO:0000256" key="10">
    <source>
        <dbReference type="HAMAP-Rule" id="MF_00575"/>
    </source>
</evidence>
<evidence type="ECO:0000256" key="2">
    <source>
        <dbReference type="ARBA" id="ARBA00022516"/>
    </source>
</evidence>
<dbReference type="InterPro" id="IPR029052">
    <property type="entry name" value="Metallo-depent_PP-like"/>
</dbReference>
<keyword evidence="1 10" id="KW-1003">Cell membrane</keyword>
<keyword evidence="2 10" id="KW-0444">Lipid biosynthesis</keyword>
<dbReference type="InterPro" id="IPR004843">
    <property type="entry name" value="Calcineurin-like_PHP"/>
</dbReference>
<feature type="binding site" evidence="10">
    <location>
        <position position="197"/>
    </location>
    <ligand>
        <name>Mn(2+)</name>
        <dbReference type="ChEBI" id="CHEBI:29035"/>
        <label>2</label>
    </ligand>
</feature>
<evidence type="ECO:0000256" key="9">
    <source>
        <dbReference type="ARBA" id="ARBA00023211"/>
    </source>
</evidence>
<evidence type="ECO:0000256" key="8">
    <source>
        <dbReference type="ARBA" id="ARBA00023136"/>
    </source>
</evidence>
<dbReference type="Gene3D" id="3.60.21.10">
    <property type="match status" value="1"/>
</dbReference>
<feature type="binding site" evidence="10">
    <location>
        <position position="10"/>
    </location>
    <ligand>
        <name>Mn(2+)</name>
        <dbReference type="ChEBI" id="CHEBI:29035"/>
        <label>1</label>
    </ligand>
</feature>
<dbReference type="PANTHER" id="PTHR34990">
    <property type="entry name" value="UDP-2,3-DIACYLGLUCOSAMINE HYDROLASE-RELATED"/>
    <property type="match status" value="1"/>
</dbReference>
<comment type="caution">
    <text evidence="12">The sequence shown here is derived from an EMBL/GenBank/DDBJ whole genome shotgun (WGS) entry which is preliminary data.</text>
</comment>
<dbReference type="NCBIfam" id="NF003743">
    <property type="entry name" value="PRK05340.1"/>
    <property type="match status" value="1"/>
</dbReference>
<feature type="binding site" evidence="10">
    <location>
        <position position="43"/>
    </location>
    <ligand>
        <name>Mn(2+)</name>
        <dbReference type="ChEBI" id="CHEBI:29035"/>
        <label>1</label>
    </ligand>
</feature>
<dbReference type="Pfam" id="PF00149">
    <property type="entry name" value="Metallophos"/>
    <property type="match status" value="1"/>
</dbReference>
<dbReference type="Proteomes" id="UP000619743">
    <property type="component" value="Unassembled WGS sequence"/>
</dbReference>
<feature type="binding site" evidence="10">
    <location>
        <position position="169"/>
    </location>
    <ligand>
        <name>substrate</name>
    </ligand>
</feature>
<keyword evidence="5 10" id="KW-0479">Metal-binding</keyword>
<dbReference type="RefSeq" id="WP_229744694.1">
    <property type="nucleotide sequence ID" value="NZ_BMDX01000007.1"/>
</dbReference>
<sequence length="246" mass="27946">MSGITYMLSDMHVTEQRPDITKTLLEFLTGPAQQADAIYLLGDVFDYWVGDDYRTDTIDQVKNALASLSSVGVPLYFIAGNRDFLIGRRFCKETGVTILPEHSVIDLYGQPALLMHGDTLCTLDVDYQKFRRKSRSWWWPLLMLRLPLKVRTRIAENMKKQSKTAKSEKSMTIMDVTQDEVLRQMIANQTHLLIHGHTHRQAIHTLAVDGAEARRIVLGDWFKQGNVLACSDDGQISFIALPHQAN</sequence>